<dbReference type="HOGENOM" id="CLU_1050347_0_0_1"/>
<reference evidence="1 2" key="1">
    <citation type="journal article" date="2010" name="Nat. Biotechnol.">
        <title>Genome sequence of the model mushroom Schizophyllum commune.</title>
        <authorList>
            <person name="Ohm R.A."/>
            <person name="de Jong J.F."/>
            <person name="Lugones L.G."/>
            <person name="Aerts A."/>
            <person name="Kothe E."/>
            <person name="Stajich J.E."/>
            <person name="de Vries R.P."/>
            <person name="Record E."/>
            <person name="Levasseur A."/>
            <person name="Baker S.E."/>
            <person name="Bartholomew K.A."/>
            <person name="Coutinho P.M."/>
            <person name="Erdmann S."/>
            <person name="Fowler T.J."/>
            <person name="Gathman A.C."/>
            <person name="Lombard V."/>
            <person name="Henrissat B."/>
            <person name="Knabe N."/>
            <person name="Kuees U."/>
            <person name="Lilly W.W."/>
            <person name="Lindquist E."/>
            <person name="Lucas S."/>
            <person name="Magnuson J.K."/>
            <person name="Piumi F."/>
            <person name="Raudaskoski M."/>
            <person name="Salamov A."/>
            <person name="Schmutz J."/>
            <person name="Schwarze F.W.M.R."/>
            <person name="vanKuyk P.A."/>
            <person name="Horton J.S."/>
            <person name="Grigoriev I.V."/>
            <person name="Woesten H.A.B."/>
        </authorList>
    </citation>
    <scope>NUCLEOTIDE SEQUENCE [LARGE SCALE GENOMIC DNA]</scope>
    <source>
        <strain evidence="2">H4-8 / FGSC 9210</strain>
    </source>
</reference>
<dbReference type="VEuPathDB" id="FungiDB:SCHCODRAFT_02624828"/>
<dbReference type="EMBL" id="GL377306">
    <property type="protein sequence ID" value="EFI97057.1"/>
    <property type="molecule type" value="Genomic_DNA"/>
</dbReference>
<gene>
    <name evidence="1" type="ORF">SCHCODRAFT_109400</name>
</gene>
<name>D8Q607_SCHCM</name>
<accession>D8Q607</accession>
<dbReference type="InParanoid" id="D8Q607"/>
<organism evidence="2">
    <name type="scientific">Schizophyllum commune (strain H4-8 / FGSC 9210)</name>
    <name type="common">Split gill fungus</name>
    <dbReference type="NCBI Taxonomy" id="578458"/>
    <lineage>
        <taxon>Eukaryota</taxon>
        <taxon>Fungi</taxon>
        <taxon>Dikarya</taxon>
        <taxon>Basidiomycota</taxon>
        <taxon>Agaricomycotina</taxon>
        <taxon>Agaricomycetes</taxon>
        <taxon>Agaricomycetidae</taxon>
        <taxon>Agaricales</taxon>
        <taxon>Schizophyllaceae</taxon>
        <taxon>Schizophyllum</taxon>
    </lineage>
</organism>
<dbReference type="Proteomes" id="UP000007431">
    <property type="component" value="Unassembled WGS sequence"/>
</dbReference>
<evidence type="ECO:0000313" key="1">
    <source>
        <dbReference type="EMBL" id="EFI97057.1"/>
    </source>
</evidence>
<proteinExistence type="predicted"/>
<keyword evidence="2" id="KW-1185">Reference proteome</keyword>
<feature type="non-terminal residue" evidence="1">
    <location>
        <position position="265"/>
    </location>
</feature>
<dbReference type="KEGG" id="scm:SCHCO_02624828"/>
<dbReference type="GeneID" id="9596493"/>
<dbReference type="OrthoDB" id="10574632at2759"/>
<protein>
    <submittedName>
        <fullName evidence="1">Uncharacterized protein</fullName>
    </submittedName>
</protein>
<sequence length="265" mass="29555">MATVSHFIAPCGCAVPCHAEGGRPILLEPRVGDILGTREPFLTALKPFVEDFVRLDAGLPVANEEKSHLLTLIRSLCSGRMGTKLIEEATVYSSHVSRFNKERPCLVIQASEQQHDFFVCLMGSFEQSWVLPPVLQKLGTILIPVATPNAVCAQGGVPKAHVHTHPPWRNEPQWLLAMSIRVRRDTLSSFPHHNLRLPAHRCPYVDDATTGDLLELCSRNLYVLITMQQDPSIREKLARELLNQTNIVSYPSRHKLIMTDAMNSG</sequence>
<evidence type="ECO:0000313" key="2">
    <source>
        <dbReference type="Proteomes" id="UP000007431"/>
    </source>
</evidence>
<dbReference type="AlphaFoldDB" id="D8Q607"/>